<comment type="subcellular location">
    <subcellularLocation>
        <location evidence="1">Membrane</location>
        <topology evidence="1">Single-pass membrane protein</topology>
    </subcellularLocation>
</comment>
<evidence type="ECO:0000313" key="8">
    <source>
        <dbReference type="Proteomes" id="UP001489902"/>
    </source>
</evidence>
<keyword evidence="8" id="KW-1185">Reference proteome</keyword>
<protein>
    <recommendedName>
        <fullName evidence="9">Mid2 domain-containing protein</fullName>
    </recommendedName>
</protein>
<feature type="compositionally biased region" description="Polar residues" evidence="5">
    <location>
        <begin position="132"/>
        <end position="144"/>
    </location>
</feature>
<evidence type="ECO:0000256" key="5">
    <source>
        <dbReference type="SAM" id="MobiDB-lite"/>
    </source>
</evidence>
<evidence type="ECO:0000256" key="6">
    <source>
        <dbReference type="SAM" id="Phobius"/>
    </source>
</evidence>
<feature type="region of interest" description="Disordered" evidence="5">
    <location>
        <begin position="201"/>
        <end position="223"/>
    </location>
</feature>
<evidence type="ECO:0000256" key="3">
    <source>
        <dbReference type="ARBA" id="ARBA00022989"/>
    </source>
</evidence>
<evidence type="ECO:0000256" key="4">
    <source>
        <dbReference type="ARBA" id="ARBA00023136"/>
    </source>
</evidence>
<evidence type="ECO:0008006" key="9">
    <source>
        <dbReference type="Google" id="ProtNLM"/>
    </source>
</evidence>
<feature type="compositionally biased region" description="Basic and acidic residues" evidence="5">
    <location>
        <begin position="205"/>
        <end position="222"/>
    </location>
</feature>
<feature type="region of interest" description="Disordered" evidence="5">
    <location>
        <begin position="123"/>
        <end position="144"/>
    </location>
</feature>
<dbReference type="InterPro" id="IPR051694">
    <property type="entry name" value="Immunoregulatory_rcpt-like"/>
</dbReference>
<evidence type="ECO:0000313" key="7">
    <source>
        <dbReference type="EMBL" id="WZH48719.1"/>
    </source>
</evidence>
<feature type="transmembrane region" description="Helical" evidence="6">
    <location>
        <begin position="151"/>
        <end position="172"/>
    </location>
</feature>
<name>A0ABZ2XA89_9HYPO</name>
<reference evidence="7 8" key="1">
    <citation type="submission" date="2024-04" db="EMBL/GenBank/DDBJ databases">
        <title>Complete genome sequence of Fusarium acuminatum.</title>
        <authorList>
            <person name="Lan B."/>
        </authorList>
    </citation>
    <scope>NUCLEOTIDE SEQUENCE [LARGE SCALE GENOMIC DNA]</scope>
    <source>
        <strain evidence="7">1A</strain>
    </source>
</reference>
<sequence>MGADGNTMRGSCTDKNWASPECAMFCLGADRGGPDLISCSNVTNSDTSYCCDHNPNCCNSGVGRFNVLPSNPEVWATWNRKATQYAVVGTIFRDESTSNKASATATIISSATYTTSASITSASESAMTSSSMPKTTESSEAPSGLSTGAKAGIGAGIGVGAVLAVAVILLLWNMRRTRRAIESEKQLPPMYYNPTMAASWQQSHHVHDPKELQSRPPQELDGHQCQAYNVRVELPAHS</sequence>
<dbReference type="PANTHER" id="PTHR15549:SF33">
    <property type="entry name" value="MEMBRANE PROTEIN WSC4, PUTATIVE (AFU_ORTHOLOGUE AFUA_5G09020)-RELATED"/>
    <property type="match status" value="1"/>
</dbReference>
<proteinExistence type="predicted"/>
<dbReference type="PANTHER" id="PTHR15549">
    <property type="entry name" value="PAIRED IMMUNOGLOBULIN-LIKE TYPE 2 RECEPTOR"/>
    <property type="match status" value="1"/>
</dbReference>
<evidence type="ECO:0000256" key="1">
    <source>
        <dbReference type="ARBA" id="ARBA00004167"/>
    </source>
</evidence>
<keyword evidence="3 6" id="KW-1133">Transmembrane helix</keyword>
<gene>
    <name evidence="7" type="ORF">QYS62_009901</name>
</gene>
<dbReference type="EMBL" id="CP151265">
    <property type="protein sequence ID" value="WZH48719.1"/>
    <property type="molecule type" value="Genomic_DNA"/>
</dbReference>
<dbReference type="Proteomes" id="UP001489902">
    <property type="component" value="Chromosome 6"/>
</dbReference>
<keyword evidence="4 6" id="KW-0472">Membrane</keyword>
<evidence type="ECO:0000256" key="2">
    <source>
        <dbReference type="ARBA" id="ARBA00022692"/>
    </source>
</evidence>
<organism evidence="7 8">
    <name type="scientific">Fusarium acuminatum</name>
    <dbReference type="NCBI Taxonomy" id="5515"/>
    <lineage>
        <taxon>Eukaryota</taxon>
        <taxon>Fungi</taxon>
        <taxon>Dikarya</taxon>
        <taxon>Ascomycota</taxon>
        <taxon>Pezizomycotina</taxon>
        <taxon>Sordariomycetes</taxon>
        <taxon>Hypocreomycetidae</taxon>
        <taxon>Hypocreales</taxon>
        <taxon>Nectriaceae</taxon>
        <taxon>Fusarium</taxon>
        <taxon>Fusarium tricinctum species complex</taxon>
    </lineage>
</organism>
<keyword evidence="2 6" id="KW-0812">Transmembrane</keyword>
<accession>A0ABZ2XA89</accession>